<dbReference type="InParanoid" id="A0A3N4LKZ0"/>
<dbReference type="Proteomes" id="UP000267821">
    <property type="component" value="Unassembled WGS sequence"/>
</dbReference>
<comment type="subcellular location">
    <subcellularLocation>
        <location evidence="1">Mitochondrion inner membrane</location>
        <topology evidence="1">Peripheral membrane protein</topology>
        <orientation evidence="1">Matrix side</orientation>
    </subcellularLocation>
</comment>
<evidence type="ECO:0000313" key="10">
    <source>
        <dbReference type="Proteomes" id="UP000267821"/>
    </source>
</evidence>
<keyword evidence="5" id="KW-0999">Mitochondrion inner membrane</keyword>
<evidence type="ECO:0000256" key="2">
    <source>
        <dbReference type="ARBA" id="ARBA00010261"/>
    </source>
</evidence>
<keyword evidence="8" id="KW-0472">Membrane</keyword>
<dbReference type="PANTHER" id="PTHR12653:SF0">
    <property type="entry name" value="NADH DEHYDROGENASE [UBIQUINONE] 1 ALPHA SUBCOMPLEX SUBUNIT 5"/>
    <property type="match status" value="1"/>
</dbReference>
<proteinExistence type="inferred from homology"/>
<dbReference type="EMBL" id="ML121554">
    <property type="protein sequence ID" value="RPB22139.1"/>
    <property type="molecule type" value="Genomic_DNA"/>
</dbReference>
<keyword evidence="6" id="KW-0249">Electron transport</keyword>
<gene>
    <name evidence="9" type="ORF">L211DRAFT_840020</name>
</gene>
<dbReference type="PANTHER" id="PTHR12653">
    <property type="entry name" value="NADH-UBIQUINONE OXIDOREDUCTASE 13 KD-B SUBUNIT"/>
    <property type="match status" value="1"/>
</dbReference>
<protein>
    <recommendedName>
        <fullName evidence="11">NADH-ubiquinone oxidoreductase 299 kDa subunit</fullName>
    </recommendedName>
</protein>
<evidence type="ECO:0000256" key="4">
    <source>
        <dbReference type="ARBA" id="ARBA00022660"/>
    </source>
</evidence>
<dbReference type="Pfam" id="PF04716">
    <property type="entry name" value="ETC_C1_NDUFA5"/>
    <property type="match status" value="1"/>
</dbReference>
<reference evidence="9 10" key="1">
    <citation type="journal article" date="2018" name="Nat. Ecol. Evol.">
        <title>Pezizomycetes genomes reveal the molecular basis of ectomycorrhizal truffle lifestyle.</title>
        <authorList>
            <person name="Murat C."/>
            <person name="Payen T."/>
            <person name="Noel B."/>
            <person name="Kuo A."/>
            <person name="Morin E."/>
            <person name="Chen J."/>
            <person name="Kohler A."/>
            <person name="Krizsan K."/>
            <person name="Balestrini R."/>
            <person name="Da Silva C."/>
            <person name="Montanini B."/>
            <person name="Hainaut M."/>
            <person name="Levati E."/>
            <person name="Barry K.W."/>
            <person name="Belfiori B."/>
            <person name="Cichocki N."/>
            <person name="Clum A."/>
            <person name="Dockter R.B."/>
            <person name="Fauchery L."/>
            <person name="Guy J."/>
            <person name="Iotti M."/>
            <person name="Le Tacon F."/>
            <person name="Lindquist E.A."/>
            <person name="Lipzen A."/>
            <person name="Malagnac F."/>
            <person name="Mello A."/>
            <person name="Molinier V."/>
            <person name="Miyauchi S."/>
            <person name="Poulain J."/>
            <person name="Riccioni C."/>
            <person name="Rubini A."/>
            <person name="Sitrit Y."/>
            <person name="Splivallo R."/>
            <person name="Traeger S."/>
            <person name="Wang M."/>
            <person name="Zifcakova L."/>
            <person name="Wipf D."/>
            <person name="Zambonelli A."/>
            <person name="Paolocci F."/>
            <person name="Nowrousian M."/>
            <person name="Ottonello S."/>
            <person name="Baldrian P."/>
            <person name="Spatafora J.W."/>
            <person name="Henrissat B."/>
            <person name="Nagy L.G."/>
            <person name="Aury J.M."/>
            <person name="Wincker P."/>
            <person name="Grigoriev I.V."/>
            <person name="Bonfante P."/>
            <person name="Martin F.M."/>
        </authorList>
    </citation>
    <scope>NUCLEOTIDE SEQUENCE [LARGE SCALE GENOMIC DNA]</scope>
    <source>
        <strain evidence="9 10">ATCC MYA-4762</strain>
    </source>
</reference>
<organism evidence="9 10">
    <name type="scientific">Terfezia boudieri ATCC MYA-4762</name>
    <dbReference type="NCBI Taxonomy" id="1051890"/>
    <lineage>
        <taxon>Eukaryota</taxon>
        <taxon>Fungi</taxon>
        <taxon>Dikarya</taxon>
        <taxon>Ascomycota</taxon>
        <taxon>Pezizomycotina</taxon>
        <taxon>Pezizomycetes</taxon>
        <taxon>Pezizales</taxon>
        <taxon>Pezizaceae</taxon>
        <taxon>Terfezia</taxon>
    </lineage>
</organism>
<keyword evidence="3" id="KW-0813">Transport</keyword>
<keyword evidence="4" id="KW-0679">Respiratory chain</keyword>
<keyword evidence="7" id="KW-0496">Mitochondrion</keyword>
<evidence type="ECO:0000256" key="3">
    <source>
        <dbReference type="ARBA" id="ARBA00022448"/>
    </source>
</evidence>
<comment type="similarity">
    <text evidence="2">Belongs to the complex I NDUFA5 subunit family.</text>
</comment>
<evidence type="ECO:0000256" key="6">
    <source>
        <dbReference type="ARBA" id="ARBA00022982"/>
    </source>
</evidence>
<dbReference type="STRING" id="1051890.A0A3N4LKZ0"/>
<evidence type="ECO:0000313" key="9">
    <source>
        <dbReference type="EMBL" id="RPB22139.1"/>
    </source>
</evidence>
<accession>A0A3N4LKZ0</accession>
<evidence type="ECO:0008006" key="11">
    <source>
        <dbReference type="Google" id="ProtNLM"/>
    </source>
</evidence>
<evidence type="ECO:0000256" key="5">
    <source>
        <dbReference type="ARBA" id="ARBA00022792"/>
    </source>
</evidence>
<evidence type="ECO:0000256" key="8">
    <source>
        <dbReference type="ARBA" id="ARBA00023136"/>
    </source>
</evidence>
<sequence>MRPTLRLASYIAPFSPTGLTGLLAHPAPRPSLIAIYNTTLTLLNSLPSHSVYRTSTTTLTRHRLDIVTSITPPSYQSYEQTHLAPLLPSLRKLAEDAGWPETKLQAAIAAAQVKAQFRDLTAAVPENAEGVDLEGLEFLNETISEQEKALAEAVDPQAVPSKPTEGGKQATSVGIVAVPPIPAEPPLTAEQVAELEGKLEAGLIEEVIKQGVAEMKLVKEMLEAKPWEPLVEEPVKGQWEYFERKAPVQNA</sequence>
<dbReference type="InterPro" id="IPR006806">
    <property type="entry name" value="NDUFA5"/>
</dbReference>
<evidence type="ECO:0000256" key="1">
    <source>
        <dbReference type="ARBA" id="ARBA00004443"/>
    </source>
</evidence>
<dbReference type="AlphaFoldDB" id="A0A3N4LKZ0"/>
<name>A0A3N4LKZ0_9PEZI</name>
<dbReference type="OrthoDB" id="286811at2759"/>
<dbReference type="GO" id="GO:0005743">
    <property type="term" value="C:mitochondrial inner membrane"/>
    <property type="evidence" value="ECO:0007669"/>
    <property type="project" value="UniProtKB-SubCell"/>
</dbReference>
<evidence type="ECO:0000256" key="7">
    <source>
        <dbReference type="ARBA" id="ARBA00023128"/>
    </source>
</evidence>
<dbReference type="GO" id="GO:0022904">
    <property type="term" value="P:respiratory electron transport chain"/>
    <property type="evidence" value="ECO:0007669"/>
    <property type="project" value="InterPro"/>
</dbReference>
<keyword evidence="10" id="KW-1185">Reference proteome</keyword>